<dbReference type="Pfam" id="PF08361">
    <property type="entry name" value="TetR_C_2"/>
    <property type="match status" value="1"/>
</dbReference>
<name>A0A3G9GH07_9NEIS</name>
<dbReference type="Proteomes" id="UP000198290">
    <property type="component" value="Chromosome"/>
</dbReference>
<evidence type="ECO:0000313" key="8">
    <source>
        <dbReference type="Proteomes" id="UP000198290"/>
    </source>
</evidence>
<evidence type="ECO:0000256" key="4">
    <source>
        <dbReference type="ARBA" id="ARBA00023163"/>
    </source>
</evidence>
<evidence type="ECO:0000256" key="3">
    <source>
        <dbReference type="ARBA" id="ARBA00023125"/>
    </source>
</evidence>
<dbReference type="InterPro" id="IPR023772">
    <property type="entry name" value="DNA-bd_HTH_TetR-type_CS"/>
</dbReference>
<evidence type="ECO:0000256" key="2">
    <source>
        <dbReference type="ARBA" id="ARBA00023015"/>
    </source>
</evidence>
<evidence type="ECO:0000256" key="5">
    <source>
        <dbReference type="PROSITE-ProRule" id="PRU00335"/>
    </source>
</evidence>
<protein>
    <submittedName>
        <fullName evidence="7">Transcription repressor of multidrug efflux pump acrAB operon, TetR family</fullName>
    </submittedName>
</protein>
<dbReference type="InterPro" id="IPR013572">
    <property type="entry name" value="Tscrpt_reg_MAATS_C"/>
</dbReference>
<reference evidence="8" key="1">
    <citation type="journal article" date="2017" name="Biotechnol. Biofuels">
        <title>Evaluation of environmental bacterial communities as a factor affecting the growth of duckweed Lemna minor.</title>
        <authorList>
            <person name="Ishizawa H."/>
            <person name="Kuroda M."/>
            <person name="Morikawa M."/>
            <person name="Ike M."/>
        </authorList>
    </citation>
    <scope>NUCLEOTIDE SEQUENCE [LARGE SCALE GENOMIC DNA]</scope>
    <source>
        <strain evidence="8">H3</strain>
    </source>
</reference>
<keyword evidence="4" id="KW-0804">Transcription</keyword>
<dbReference type="PANTHER" id="PTHR30055:SF240">
    <property type="entry name" value="HTH-TYPE TRANSCRIPTIONAL REGULATOR ACRR"/>
    <property type="match status" value="1"/>
</dbReference>
<accession>A0A3G9GH07</accession>
<dbReference type="InterPro" id="IPR050109">
    <property type="entry name" value="HTH-type_TetR-like_transc_reg"/>
</dbReference>
<dbReference type="InterPro" id="IPR036271">
    <property type="entry name" value="Tet_transcr_reg_TetR-rel_C_sf"/>
</dbReference>
<dbReference type="PROSITE" id="PS50977">
    <property type="entry name" value="HTH_TETR_2"/>
    <property type="match status" value="1"/>
</dbReference>
<evidence type="ECO:0000256" key="1">
    <source>
        <dbReference type="ARBA" id="ARBA00022491"/>
    </source>
</evidence>
<feature type="domain" description="HTH tetR-type" evidence="6">
    <location>
        <begin position="10"/>
        <end position="70"/>
    </location>
</feature>
<dbReference type="InterPro" id="IPR009057">
    <property type="entry name" value="Homeodomain-like_sf"/>
</dbReference>
<dbReference type="AlphaFoldDB" id="A0A3G9GH07"/>
<evidence type="ECO:0000313" key="7">
    <source>
        <dbReference type="EMBL" id="BBF85382.1"/>
    </source>
</evidence>
<dbReference type="PRINTS" id="PR00455">
    <property type="entry name" value="HTHTETR"/>
</dbReference>
<keyword evidence="8" id="KW-1185">Reference proteome</keyword>
<dbReference type="SUPFAM" id="SSF46689">
    <property type="entry name" value="Homeodomain-like"/>
    <property type="match status" value="1"/>
</dbReference>
<dbReference type="Pfam" id="PF00440">
    <property type="entry name" value="TetR_N"/>
    <property type="match status" value="1"/>
</dbReference>
<dbReference type="InterPro" id="IPR001647">
    <property type="entry name" value="HTH_TetR"/>
</dbReference>
<keyword evidence="2" id="KW-0805">Transcription regulation</keyword>
<keyword evidence="3 5" id="KW-0238">DNA-binding</keyword>
<organism evidence="7 8">
    <name type="scientific">Aquitalea magnusonii</name>
    <dbReference type="NCBI Taxonomy" id="332411"/>
    <lineage>
        <taxon>Bacteria</taxon>
        <taxon>Pseudomonadati</taxon>
        <taxon>Pseudomonadota</taxon>
        <taxon>Betaproteobacteria</taxon>
        <taxon>Neisseriales</taxon>
        <taxon>Chromobacteriaceae</taxon>
        <taxon>Aquitalea</taxon>
    </lineage>
</organism>
<dbReference type="PANTHER" id="PTHR30055">
    <property type="entry name" value="HTH-TYPE TRANSCRIPTIONAL REGULATOR RUTR"/>
    <property type="match status" value="1"/>
</dbReference>
<dbReference type="Gene3D" id="1.10.357.10">
    <property type="entry name" value="Tetracycline Repressor, domain 2"/>
    <property type="match status" value="1"/>
</dbReference>
<proteinExistence type="predicted"/>
<dbReference type="GO" id="GO:0000976">
    <property type="term" value="F:transcription cis-regulatory region binding"/>
    <property type="evidence" value="ECO:0007669"/>
    <property type="project" value="TreeGrafter"/>
</dbReference>
<dbReference type="KEGG" id="amah:DLM_1766"/>
<dbReference type="PROSITE" id="PS01081">
    <property type="entry name" value="HTH_TETR_1"/>
    <property type="match status" value="1"/>
</dbReference>
<reference evidence="7 8" key="2">
    <citation type="journal article" date="2017" name="Genome Announc.">
        <title>Draft genome sequence of Aquitalea magnusonii strain H3, a plant growth-promoting bacterium of duckweed Lemna minor.</title>
        <authorList>
            <person name="Ishizawa H."/>
            <person name="Kuroda M."/>
            <person name="Ike M."/>
        </authorList>
    </citation>
    <scope>NUCLEOTIDE SEQUENCE [LARGE SCALE GENOMIC DNA]</scope>
    <source>
        <strain evidence="7 8">H3</strain>
    </source>
</reference>
<dbReference type="STRING" id="332411.VI06_11665"/>
<evidence type="ECO:0000259" key="6">
    <source>
        <dbReference type="PROSITE" id="PS50977"/>
    </source>
</evidence>
<keyword evidence="1" id="KW-0678">Repressor</keyword>
<dbReference type="GO" id="GO:0003700">
    <property type="term" value="F:DNA-binding transcription factor activity"/>
    <property type="evidence" value="ECO:0007669"/>
    <property type="project" value="TreeGrafter"/>
</dbReference>
<dbReference type="RefSeq" id="WP_089083408.1">
    <property type="nucleotide sequence ID" value="NZ_AP018823.1"/>
</dbReference>
<dbReference type="SUPFAM" id="SSF48498">
    <property type="entry name" value="Tetracyclin repressor-like, C-terminal domain"/>
    <property type="match status" value="1"/>
</dbReference>
<dbReference type="EMBL" id="AP018823">
    <property type="protein sequence ID" value="BBF85382.1"/>
    <property type="molecule type" value="Genomic_DNA"/>
</dbReference>
<gene>
    <name evidence="7" type="ORF">DLM_1766</name>
</gene>
<sequence length="215" mass="24230">MARKTKEEADKTRHLLLDAAEHLFWEQGVSKTTLAGIAEHAGLTRGAIYWHFDNKADLFNAMCDRMFPPFEEMMKVLLEEGHSPGLSPAQRLWQHSCGVLRLVTTTPRIARVIGIINLRCEYVGEMQNSHLMDRTWLIEKLGNLQAILAQAADMGQVRPGLDLHCVSGGLHSMICGLIDNWLLSPQLVNLERDAELLLTPFFAGLFVERCWLPTV</sequence>
<reference evidence="8" key="3">
    <citation type="journal article" date="2017" name="Plant Physiol. Biochem.">
        <title>Differential oxidative and antioxidative response of duckweed Lemna minor toward plant growth promoting/inhibiting bacteria.</title>
        <authorList>
            <person name="Ishizawa H."/>
            <person name="Kuroda M."/>
            <person name="Morikawa M."/>
            <person name="Ike M."/>
        </authorList>
    </citation>
    <scope>NUCLEOTIDE SEQUENCE [LARGE SCALE GENOMIC DNA]</scope>
    <source>
        <strain evidence="8">H3</strain>
    </source>
</reference>
<feature type="DNA-binding region" description="H-T-H motif" evidence="5">
    <location>
        <begin position="33"/>
        <end position="52"/>
    </location>
</feature>